<feature type="domain" description="ATPase BadF/BadG/BcrA/BcrD type" evidence="1">
    <location>
        <begin position="1"/>
        <end position="126"/>
    </location>
</feature>
<name>X1AKF2_9ZZZZ</name>
<dbReference type="EMBL" id="BART01015326">
    <property type="protein sequence ID" value="GAG83020.1"/>
    <property type="molecule type" value="Genomic_DNA"/>
</dbReference>
<dbReference type="InterPro" id="IPR002731">
    <property type="entry name" value="ATPase_BadF"/>
</dbReference>
<dbReference type="SUPFAM" id="SSF53067">
    <property type="entry name" value="Actin-like ATPase domain"/>
    <property type="match status" value="2"/>
</dbReference>
<dbReference type="Pfam" id="PF01869">
    <property type="entry name" value="BcrAD_BadFG"/>
    <property type="match status" value="2"/>
</dbReference>
<gene>
    <name evidence="2" type="ORF">S01H4_29789</name>
</gene>
<accession>X1AKF2</accession>
<feature type="non-terminal residue" evidence="2">
    <location>
        <position position="311"/>
    </location>
</feature>
<dbReference type="AlphaFoldDB" id="X1AKF2"/>
<dbReference type="PANTHER" id="PTHR32329">
    <property type="entry name" value="BIFUNCTIONAL PROTEIN [INCLUDES 2-HYDROXYACYL-COA DEHYDRATASE (N-TER) AND ITS ACTIVATOR DOMAIN (C_TERM)-RELATED"/>
    <property type="match status" value="1"/>
</dbReference>
<reference evidence="2" key="1">
    <citation type="journal article" date="2014" name="Front. Microbiol.">
        <title>High frequency of phylogenetically diverse reductive dehalogenase-homologous genes in deep subseafloor sedimentary metagenomes.</title>
        <authorList>
            <person name="Kawai M."/>
            <person name="Futagami T."/>
            <person name="Toyoda A."/>
            <person name="Takaki Y."/>
            <person name="Nishi S."/>
            <person name="Hori S."/>
            <person name="Arai W."/>
            <person name="Tsubouchi T."/>
            <person name="Morono Y."/>
            <person name="Uchiyama I."/>
            <person name="Ito T."/>
            <person name="Fujiyama A."/>
            <person name="Inagaki F."/>
            <person name="Takami H."/>
        </authorList>
    </citation>
    <scope>NUCLEOTIDE SEQUENCE</scope>
    <source>
        <strain evidence="2">Expedition CK06-06</strain>
    </source>
</reference>
<feature type="non-terminal residue" evidence="2">
    <location>
        <position position="1"/>
    </location>
</feature>
<dbReference type="PANTHER" id="PTHR32329:SF7">
    <property type="entry name" value="ACTIVATOR OF 2-HYDROXYACYL-COA-HYDRATASE"/>
    <property type="match status" value="1"/>
</dbReference>
<dbReference type="Gene3D" id="3.30.420.40">
    <property type="match status" value="2"/>
</dbReference>
<evidence type="ECO:0000313" key="2">
    <source>
        <dbReference type="EMBL" id="GAG83020.1"/>
    </source>
</evidence>
<evidence type="ECO:0000259" key="1">
    <source>
        <dbReference type="Pfam" id="PF01869"/>
    </source>
</evidence>
<comment type="caution">
    <text evidence="2">The sequence shown here is derived from an EMBL/GenBank/DDBJ whole genome shotgun (WGS) entry which is preliminary data.</text>
</comment>
<sequence length="311" mass="33301">FLEQQAYRIGISMEDFASLALKCKGTPPRIAARCSVFAKTDLIHLQQKGAPLDAMLYALCESVARMVASLKKGTFQEPVYFVGGVAANPAVAKSLNAMISARNGHPVEVIIPEDYLHMESLGSALLSIGKTSQGVMLSGTDAKQRHFEMPKLEVVAPTGRSKDGQRIEEQCVGYLGVDVGSTSTKAVIMDESGTRLLGKNYLMTAGRPVEAVRQVFRNLLRDGADKVKIAGVGVTGSGRYLVGGFTGADLIKNEITAQTRAAAEMDPEADIIEIGGQDSKLVIKRNGVVVDYHMNKACAAGREASLTSWPR</sequence>
<dbReference type="InterPro" id="IPR043129">
    <property type="entry name" value="ATPase_NBD"/>
</dbReference>
<protein>
    <recommendedName>
        <fullName evidence="1">ATPase BadF/BadG/BcrA/BcrD type domain-containing protein</fullName>
    </recommendedName>
</protein>
<dbReference type="InterPro" id="IPR051805">
    <property type="entry name" value="Dehydratase_Activator_Redct"/>
</dbReference>
<proteinExistence type="predicted"/>
<organism evidence="2">
    <name type="scientific">marine sediment metagenome</name>
    <dbReference type="NCBI Taxonomy" id="412755"/>
    <lineage>
        <taxon>unclassified sequences</taxon>
        <taxon>metagenomes</taxon>
        <taxon>ecological metagenomes</taxon>
    </lineage>
</organism>
<feature type="domain" description="ATPase BadF/BadG/BcrA/BcrD type" evidence="1">
    <location>
        <begin position="175"/>
        <end position="302"/>
    </location>
</feature>